<keyword evidence="4" id="KW-1185">Reference proteome</keyword>
<proteinExistence type="predicted"/>
<dbReference type="InterPro" id="IPR050791">
    <property type="entry name" value="Aldo-Keto_reductase"/>
</dbReference>
<name>A0A6A6SM73_9PLEO</name>
<evidence type="ECO:0000256" key="1">
    <source>
        <dbReference type="ARBA" id="ARBA00023002"/>
    </source>
</evidence>
<protein>
    <submittedName>
        <fullName evidence="3">Aldo-keto reductase</fullName>
    </submittedName>
</protein>
<keyword evidence="1" id="KW-0560">Oxidoreductase</keyword>
<evidence type="ECO:0000313" key="3">
    <source>
        <dbReference type="EMBL" id="KAF2648819.1"/>
    </source>
</evidence>
<organism evidence="3 4">
    <name type="scientific">Lophiostoma macrostomum CBS 122681</name>
    <dbReference type="NCBI Taxonomy" id="1314788"/>
    <lineage>
        <taxon>Eukaryota</taxon>
        <taxon>Fungi</taxon>
        <taxon>Dikarya</taxon>
        <taxon>Ascomycota</taxon>
        <taxon>Pezizomycotina</taxon>
        <taxon>Dothideomycetes</taxon>
        <taxon>Pleosporomycetidae</taxon>
        <taxon>Pleosporales</taxon>
        <taxon>Lophiostomataceae</taxon>
        <taxon>Lophiostoma</taxon>
    </lineage>
</organism>
<dbReference type="Gene3D" id="3.20.20.100">
    <property type="entry name" value="NADP-dependent oxidoreductase domain"/>
    <property type="match status" value="1"/>
</dbReference>
<dbReference type="OrthoDB" id="37537at2759"/>
<dbReference type="Proteomes" id="UP000799324">
    <property type="component" value="Unassembled WGS sequence"/>
</dbReference>
<feature type="domain" description="NADP-dependent oxidoreductase" evidence="2">
    <location>
        <begin position="18"/>
        <end position="310"/>
    </location>
</feature>
<dbReference type="PANTHER" id="PTHR43625">
    <property type="entry name" value="AFLATOXIN B1 ALDEHYDE REDUCTASE"/>
    <property type="match status" value="1"/>
</dbReference>
<dbReference type="PANTHER" id="PTHR43625:SF40">
    <property type="entry name" value="ALDO-KETO REDUCTASE YAKC [NADP(+)]"/>
    <property type="match status" value="1"/>
</dbReference>
<reference evidence="3" key="1">
    <citation type="journal article" date="2020" name="Stud. Mycol.">
        <title>101 Dothideomycetes genomes: a test case for predicting lifestyles and emergence of pathogens.</title>
        <authorList>
            <person name="Haridas S."/>
            <person name="Albert R."/>
            <person name="Binder M."/>
            <person name="Bloem J."/>
            <person name="Labutti K."/>
            <person name="Salamov A."/>
            <person name="Andreopoulos B."/>
            <person name="Baker S."/>
            <person name="Barry K."/>
            <person name="Bills G."/>
            <person name="Bluhm B."/>
            <person name="Cannon C."/>
            <person name="Castanera R."/>
            <person name="Culley D."/>
            <person name="Daum C."/>
            <person name="Ezra D."/>
            <person name="Gonzalez J."/>
            <person name="Henrissat B."/>
            <person name="Kuo A."/>
            <person name="Liang C."/>
            <person name="Lipzen A."/>
            <person name="Lutzoni F."/>
            <person name="Magnuson J."/>
            <person name="Mondo S."/>
            <person name="Nolan M."/>
            <person name="Ohm R."/>
            <person name="Pangilinan J."/>
            <person name="Park H.-J."/>
            <person name="Ramirez L."/>
            <person name="Alfaro M."/>
            <person name="Sun H."/>
            <person name="Tritt A."/>
            <person name="Yoshinaga Y."/>
            <person name="Zwiers L.-H."/>
            <person name="Turgeon B."/>
            <person name="Goodwin S."/>
            <person name="Spatafora J."/>
            <person name="Crous P."/>
            <person name="Grigoriev I."/>
        </authorList>
    </citation>
    <scope>NUCLEOTIDE SEQUENCE</scope>
    <source>
        <strain evidence="3">CBS 122681</strain>
    </source>
</reference>
<sequence>MSPTFPQRKIGDDFVSSIGFGCMSLAVPPAPSEEEALQLLTAAADKGINFWVTSNHYGPAEKIIGRWFKETGRRNEIFLATKIGPKMVDGKMETDGTPEHVKKACYASLERLQTDHIDLYAPSRVDPTIPIEKTVQALVELKNEGKIRYLGLSECSARSLKRAHAVHPIAAAEMEFSPFALDIETPETNFLATARELGVKIMCYSPLGRGFLTGTIQSRDDMDDADMRKKFHPKFSEENFAGNLKIVQAIEKIARRKGVKPGQLALAWVMAQGDDFIPIPGTKRVKYLEENAAAVDVELTSEDDESIRQAIGSLGGRKGERYPAMFLSQLFADSPELE</sequence>
<gene>
    <name evidence="3" type="ORF">K491DRAFT_783774</name>
</gene>
<dbReference type="AlphaFoldDB" id="A0A6A6SM73"/>
<dbReference type="Pfam" id="PF00248">
    <property type="entry name" value="Aldo_ket_red"/>
    <property type="match status" value="1"/>
</dbReference>
<evidence type="ECO:0000259" key="2">
    <source>
        <dbReference type="Pfam" id="PF00248"/>
    </source>
</evidence>
<dbReference type="SUPFAM" id="SSF51430">
    <property type="entry name" value="NAD(P)-linked oxidoreductase"/>
    <property type="match status" value="1"/>
</dbReference>
<dbReference type="EMBL" id="MU004519">
    <property type="protein sequence ID" value="KAF2648819.1"/>
    <property type="molecule type" value="Genomic_DNA"/>
</dbReference>
<dbReference type="GO" id="GO:0016491">
    <property type="term" value="F:oxidoreductase activity"/>
    <property type="evidence" value="ECO:0007669"/>
    <property type="project" value="UniProtKB-KW"/>
</dbReference>
<dbReference type="GO" id="GO:0005737">
    <property type="term" value="C:cytoplasm"/>
    <property type="evidence" value="ECO:0007669"/>
    <property type="project" value="TreeGrafter"/>
</dbReference>
<dbReference type="InterPro" id="IPR023210">
    <property type="entry name" value="NADP_OxRdtase_dom"/>
</dbReference>
<accession>A0A6A6SM73</accession>
<dbReference type="InterPro" id="IPR036812">
    <property type="entry name" value="NAD(P)_OxRdtase_dom_sf"/>
</dbReference>
<evidence type="ECO:0000313" key="4">
    <source>
        <dbReference type="Proteomes" id="UP000799324"/>
    </source>
</evidence>